<dbReference type="InterPro" id="IPR017946">
    <property type="entry name" value="PLC-like_Pdiesterase_TIM-brl"/>
</dbReference>
<keyword evidence="3" id="KW-1185">Reference proteome</keyword>
<reference evidence="2" key="1">
    <citation type="submission" date="2023-05" db="EMBL/GenBank/DDBJ databases">
        <title>Mariniplasma microaerophilum sp. nov., a novel anaerobic mollicute isolated from terrestrial mud volcano, Taman Peninsula, Russia.</title>
        <authorList>
            <person name="Khomyakova M.A."/>
            <person name="Merkel A.Y."/>
            <person name="Slobodkin A.I."/>
        </authorList>
    </citation>
    <scope>NUCLEOTIDE SEQUENCE</scope>
    <source>
        <strain evidence="2">M4Ah</strain>
    </source>
</reference>
<sequence length="227" mass="26186">MKYIAHRGQPLHAPENTIPSFILAAEKEHYYGIECDIYSTKDNHFVVFHNDDLMYMCKNPAKIMDLTLEEIKAFSIRAGKKIKSYSGLQIPQLSEFLEICSKYNKAAIIEIKHIHNLTQLTDLIAVIDEYPSLEVIIISFNMNYLKYLRALVNIPLQYLTSKLSDEMIYDCRANLIDISISKESVKPALIKRLKKEGFKIAVFTVNDKKQAKQFEKLGIDYLTTDKL</sequence>
<dbReference type="AlphaFoldDB" id="A0AAW6U9M6"/>
<dbReference type="RefSeq" id="WP_282840030.1">
    <property type="nucleotide sequence ID" value="NZ_JASCXW010000037.1"/>
</dbReference>
<evidence type="ECO:0000313" key="2">
    <source>
        <dbReference type="EMBL" id="MDI6453595.1"/>
    </source>
</evidence>
<dbReference type="PANTHER" id="PTHR46211">
    <property type="entry name" value="GLYCEROPHOSPHORYL DIESTER PHOSPHODIESTERASE"/>
    <property type="match status" value="1"/>
</dbReference>
<gene>
    <name evidence="2" type="ORF">QJ521_08445</name>
</gene>
<feature type="domain" description="GP-PDE" evidence="1">
    <location>
        <begin position="1"/>
        <end position="227"/>
    </location>
</feature>
<dbReference type="InterPro" id="IPR030395">
    <property type="entry name" value="GP_PDE_dom"/>
</dbReference>
<accession>A0AAW6U9M6</accession>
<comment type="caution">
    <text evidence="2">The sequence shown here is derived from an EMBL/GenBank/DDBJ whole genome shotgun (WGS) entry which is preliminary data.</text>
</comment>
<dbReference type="SUPFAM" id="SSF51695">
    <property type="entry name" value="PLC-like phosphodiesterases"/>
    <property type="match status" value="1"/>
</dbReference>
<dbReference type="Proteomes" id="UP001431532">
    <property type="component" value="Unassembled WGS sequence"/>
</dbReference>
<protein>
    <submittedName>
        <fullName evidence="2">Glycerophosphodiester phosphodiesterase family protein</fullName>
    </submittedName>
</protein>
<name>A0AAW6U9M6_9MOLU</name>
<dbReference type="GO" id="GO:0008081">
    <property type="term" value="F:phosphoric diester hydrolase activity"/>
    <property type="evidence" value="ECO:0007669"/>
    <property type="project" value="InterPro"/>
</dbReference>
<organism evidence="2 3">
    <name type="scientific">Peloplasma aerotolerans</name>
    <dbReference type="NCBI Taxonomy" id="3044389"/>
    <lineage>
        <taxon>Bacteria</taxon>
        <taxon>Bacillati</taxon>
        <taxon>Mycoplasmatota</taxon>
        <taxon>Mollicutes</taxon>
        <taxon>Acholeplasmatales</taxon>
        <taxon>Acholeplasmataceae</taxon>
        <taxon>Peloplasma</taxon>
    </lineage>
</organism>
<evidence type="ECO:0000259" key="1">
    <source>
        <dbReference type="PROSITE" id="PS51704"/>
    </source>
</evidence>
<dbReference type="Gene3D" id="3.20.20.190">
    <property type="entry name" value="Phosphatidylinositol (PI) phosphodiesterase"/>
    <property type="match status" value="1"/>
</dbReference>
<dbReference type="PROSITE" id="PS51704">
    <property type="entry name" value="GP_PDE"/>
    <property type="match status" value="1"/>
</dbReference>
<dbReference type="EMBL" id="JASCXW010000037">
    <property type="protein sequence ID" value="MDI6453595.1"/>
    <property type="molecule type" value="Genomic_DNA"/>
</dbReference>
<proteinExistence type="predicted"/>
<evidence type="ECO:0000313" key="3">
    <source>
        <dbReference type="Proteomes" id="UP001431532"/>
    </source>
</evidence>
<dbReference type="GO" id="GO:0006629">
    <property type="term" value="P:lipid metabolic process"/>
    <property type="evidence" value="ECO:0007669"/>
    <property type="project" value="InterPro"/>
</dbReference>
<dbReference type="Pfam" id="PF03009">
    <property type="entry name" value="GDPD"/>
    <property type="match status" value="1"/>
</dbReference>
<dbReference type="PANTHER" id="PTHR46211:SF1">
    <property type="entry name" value="GLYCEROPHOSPHODIESTER PHOSPHODIESTERASE, CYTOPLASMIC"/>
    <property type="match status" value="1"/>
</dbReference>